<dbReference type="InterPro" id="IPR003663">
    <property type="entry name" value="Sugar/inositol_transpt"/>
</dbReference>
<feature type="transmembrane region" description="Helical" evidence="7">
    <location>
        <begin position="341"/>
        <end position="364"/>
    </location>
</feature>
<dbReference type="PANTHER" id="PTHR48020:SF12">
    <property type="entry name" value="PROTON MYO-INOSITOL COTRANSPORTER"/>
    <property type="match status" value="1"/>
</dbReference>
<dbReference type="PRINTS" id="PR00171">
    <property type="entry name" value="SUGRTRNSPORT"/>
</dbReference>
<protein>
    <recommendedName>
        <fullName evidence="8">Major facilitator superfamily (MFS) profile domain-containing protein</fullName>
    </recommendedName>
</protein>
<dbReference type="OMA" id="GFNAFMY"/>
<dbReference type="PROSITE" id="PS00216">
    <property type="entry name" value="SUGAR_TRANSPORT_1"/>
    <property type="match status" value="1"/>
</dbReference>
<feature type="transmembrane region" description="Helical" evidence="7">
    <location>
        <begin position="200"/>
        <end position="222"/>
    </location>
</feature>
<feature type="transmembrane region" description="Helical" evidence="7">
    <location>
        <begin position="137"/>
        <end position="160"/>
    </location>
</feature>
<proteinExistence type="inferred from homology"/>
<evidence type="ECO:0000256" key="6">
    <source>
        <dbReference type="ARBA" id="ARBA00023136"/>
    </source>
</evidence>
<reference evidence="10" key="2">
    <citation type="submission" date="2012-08" db="EMBL/GenBank/DDBJ databases">
        <title>Genome sequence of Kazachstania naganishii.</title>
        <authorList>
            <person name="Gordon J.L."/>
            <person name="Armisen D."/>
            <person name="Proux-Wera E."/>
            <person name="OhEigeartaigh S.S."/>
            <person name="Byrne K.P."/>
            <person name="Wolfe K.H."/>
        </authorList>
    </citation>
    <scope>NUCLEOTIDE SEQUENCE [LARGE SCALE GENOMIC DNA]</scope>
    <source>
        <strain evidence="10">ATCC MYA-139 / BCRC 22969 / CBS 8797 / CCRC 22969 / KCTC 17520 / NBRC 10181 / NCYC 3082</strain>
    </source>
</reference>
<keyword evidence="3" id="KW-0813">Transport</keyword>
<comment type="similarity">
    <text evidence="2">Belongs to the major facilitator superfamily. Sugar transporter (TC 2.A.1.1) family.</text>
</comment>
<feature type="transmembrane region" description="Helical" evidence="7">
    <location>
        <begin position="407"/>
        <end position="426"/>
    </location>
</feature>
<keyword evidence="5 7" id="KW-1133">Transmembrane helix</keyword>
<feature type="transmembrane region" description="Helical" evidence="7">
    <location>
        <begin position="86"/>
        <end position="106"/>
    </location>
</feature>
<evidence type="ECO:0000256" key="1">
    <source>
        <dbReference type="ARBA" id="ARBA00004141"/>
    </source>
</evidence>
<dbReference type="Proteomes" id="UP000006310">
    <property type="component" value="Chromosome 3"/>
</dbReference>
<dbReference type="Pfam" id="PF00083">
    <property type="entry name" value="Sugar_tr"/>
    <property type="match status" value="2"/>
</dbReference>
<dbReference type="HOGENOM" id="CLU_001265_30_5_1"/>
<dbReference type="SUPFAM" id="SSF103473">
    <property type="entry name" value="MFS general substrate transporter"/>
    <property type="match status" value="1"/>
</dbReference>
<feature type="transmembrane region" description="Helical" evidence="7">
    <location>
        <begin position="42"/>
        <end position="66"/>
    </location>
</feature>
<evidence type="ECO:0000313" key="9">
    <source>
        <dbReference type="EMBL" id="CCK69564.1"/>
    </source>
</evidence>
<dbReference type="AlphaFoldDB" id="J7S4Z3"/>
<evidence type="ECO:0000313" key="10">
    <source>
        <dbReference type="Proteomes" id="UP000006310"/>
    </source>
</evidence>
<keyword evidence="4 7" id="KW-0812">Transmembrane</keyword>
<dbReference type="GeneID" id="34525244"/>
<dbReference type="GO" id="GO:0005366">
    <property type="term" value="F:myo-inositol:proton symporter activity"/>
    <property type="evidence" value="ECO:0007669"/>
    <property type="project" value="TreeGrafter"/>
</dbReference>
<dbReference type="InterPro" id="IPR050814">
    <property type="entry name" value="Myo-inositol_Transporter"/>
</dbReference>
<dbReference type="KEGG" id="kng:KNAG_0C04620"/>
<keyword evidence="6 7" id="KW-0472">Membrane</keyword>
<comment type="subcellular location">
    <subcellularLocation>
        <location evidence="1">Membrane</location>
        <topology evidence="1">Multi-pass membrane protein</topology>
    </subcellularLocation>
</comment>
<evidence type="ECO:0000259" key="8">
    <source>
        <dbReference type="PROSITE" id="PS50850"/>
    </source>
</evidence>
<evidence type="ECO:0000256" key="7">
    <source>
        <dbReference type="SAM" id="Phobius"/>
    </source>
</evidence>
<name>J7S4Z3_HUIN7</name>
<dbReference type="InterPro" id="IPR036259">
    <property type="entry name" value="MFS_trans_sf"/>
</dbReference>
<evidence type="ECO:0000256" key="4">
    <source>
        <dbReference type="ARBA" id="ARBA00022692"/>
    </source>
</evidence>
<dbReference type="eggNOG" id="KOG0254">
    <property type="taxonomic scope" value="Eukaryota"/>
</dbReference>
<dbReference type="InterPro" id="IPR005829">
    <property type="entry name" value="Sugar_transporter_CS"/>
</dbReference>
<accession>J7S4Z3</accession>
<evidence type="ECO:0000256" key="5">
    <source>
        <dbReference type="ARBA" id="ARBA00022989"/>
    </source>
</evidence>
<feature type="transmembrane region" description="Helical" evidence="7">
    <location>
        <begin position="466"/>
        <end position="487"/>
    </location>
</feature>
<evidence type="ECO:0000256" key="2">
    <source>
        <dbReference type="ARBA" id="ARBA00010992"/>
    </source>
</evidence>
<feature type="domain" description="Major facilitator superfamily (MFS) profile" evidence="8">
    <location>
        <begin position="44"/>
        <end position="521"/>
    </location>
</feature>
<dbReference type="PROSITE" id="PS50850">
    <property type="entry name" value="MFS"/>
    <property type="match status" value="1"/>
</dbReference>
<dbReference type="InterPro" id="IPR005828">
    <property type="entry name" value="MFS_sugar_transport-like"/>
</dbReference>
<feature type="transmembrane region" description="Helical" evidence="7">
    <location>
        <begin position="113"/>
        <end position="131"/>
    </location>
</feature>
<reference evidence="9 10" key="1">
    <citation type="journal article" date="2011" name="Proc. Natl. Acad. Sci. U.S.A.">
        <title>Evolutionary erosion of yeast sex chromosomes by mating-type switching accidents.</title>
        <authorList>
            <person name="Gordon J.L."/>
            <person name="Armisen D."/>
            <person name="Proux-Wera E."/>
            <person name="Oheigeartaigh S.S."/>
            <person name="Byrne K.P."/>
            <person name="Wolfe K.H."/>
        </authorList>
    </citation>
    <scope>NUCLEOTIDE SEQUENCE [LARGE SCALE GENOMIC DNA]</scope>
    <source>
        <strain evidence="10">ATCC MYA-139 / BCRC 22969 / CBS 8797 / CCRC 22969 / KCTC 17520 / NBRC 10181 / NCYC 3082</strain>
    </source>
</reference>
<sequence length="546" mass="60841">MEHGDIEAEEVFSDCYSTMSQITATTVNDIEQLPYRITLRMALILFAATIGGLLFGYDTGVISGVLINLDPADLNRTEMTSLNEEFITASTSVGSFFGSLLAFPLADKAGRKFTLAACCVVFVVAAIWMALSSSLIWLVSGRMIVGVAVGAAAQCVPIYLSEISPAKVRGFILTLNSVAITGGQLLSYIIAYFLGDARHAWRYLFAISAIPAIFFLLVLDFVPESPRWLISKGKLAETQHAIKLVYPTATEVQIVYKMKKLVHDINRLHNYEDIAPLMCTFRNSPDVNIPNTRRASTLQQQARSERALSDSSTPLIMVPRNASSNQLPRKVHKMEPRTKRALFVGCMLMVFQQITGFNAFMYYSPIIFSKFDVTNPLLPAMAVALTNFVFTFVALRYVDTVGRRSMLLYTIWTMTFGLLFSTMGFSRDNVNILLASIVVYVGGYASALGTVPWGSVEFLPLNRRSFGASCISCTNWLTNALVSMTYLSLMAKIGNQDTMLLFAFFTVLAWFFVYFCYPEVKGLTLEEIGKVYENGIDVHYIYRNYH</sequence>
<dbReference type="RefSeq" id="XP_022463810.1">
    <property type="nucleotide sequence ID" value="XM_022607189.1"/>
</dbReference>
<feature type="transmembrane region" description="Helical" evidence="7">
    <location>
        <begin position="499"/>
        <end position="517"/>
    </location>
</feature>
<dbReference type="EMBL" id="HE978316">
    <property type="protein sequence ID" value="CCK69564.1"/>
    <property type="molecule type" value="Genomic_DNA"/>
</dbReference>
<dbReference type="PANTHER" id="PTHR48020">
    <property type="entry name" value="PROTON MYO-INOSITOL COTRANSPORTER"/>
    <property type="match status" value="1"/>
</dbReference>
<gene>
    <name evidence="9" type="primary">KNAG0C04620</name>
    <name evidence="9" type="ordered locus">KNAG_0C04620</name>
</gene>
<dbReference type="PROSITE" id="PS00217">
    <property type="entry name" value="SUGAR_TRANSPORT_2"/>
    <property type="match status" value="1"/>
</dbReference>
<dbReference type="GO" id="GO:1904679">
    <property type="term" value="P:myo-inositol import across plasma membrane"/>
    <property type="evidence" value="ECO:0007669"/>
    <property type="project" value="TreeGrafter"/>
</dbReference>
<keyword evidence="10" id="KW-1185">Reference proteome</keyword>
<dbReference type="InterPro" id="IPR020846">
    <property type="entry name" value="MFS_dom"/>
</dbReference>
<evidence type="ECO:0000256" key="3">
    <source>
        <dbReference type="ARBA" id="ARBA00022448"/>
    </source>
</evidence>
<organism evidence="9 10">
    <name type="scientific">Huiozyma naganishii (strain ATCC MYA-139 / BCRC 22969 / CBS 8797 / KCTC 17520 / NBRC 10181 / NCYC 3082 / Yp74L-3)</name>
    <name type="common">Yeast</name>
    <name type="synonym">Kazachstania naganishii</name>
    <dbReference type="NCBI Taxonomy" id="1071383"/>
    <lineage>
        <taxon>Eukaryota</taxon>
        <taxon>Fungi</taxon>
        <taxon>Dikarya</taxon>
        <taxon>Ascomycota</taxon>
        <taxon>Saccharomycotina</taxon>
        <taxon>Saccharomycetes</taxon>
        <taxon>Saccharomycetales</taxon>
        <taxon>Saccharomycetaceae</taxon>
        <taxon>Huiozyma</taxon>
    </lineage>
</organism>
<dbReference type="OrthoDB" id="5290825at2759"/>
<dbReference type="GO" id="GO:0016020">
    <property type="term" value="C:membrane"/>
    <property type="evidence" value="ECO:0007669"/>
    <property type="project" value="UniProtKB-SubCell"/>
</dbReference>
<feature type="transmembrane region" description="Helical" evidence="7">
    <location>
        <begin position="376"/>
        <end position="395"/>
    </location>
</feature>
<feature type="transmembrane region" description="Helical" evidence="7">
    <location>
        <begin position="432"/>
        <end position="454"/>
    </location>
</feature>
<dbReference type="Gene3D" id="1.20.1250.20">
    <property type="entry name" value="MFS general substrate transporter like domains"/>
    <property type="match status" value="2"/>
</dbReference>
<feature type="transmembrane region" description="Helical" evidence="7">
    <location>
        <begin position="172"/>
        <end position="194"/>
    </location>
</feature>